<protein>
    <submittedName>
        <fullName evidence="1">Uncharacterized protein</fullName>
    </submittedName>
</protein>
<comment type="caution">
    <text evidence="1">The sequence shown here is derived from an EMBL/GenBank/DDBJ whole genome shotgun (WGS) entry which is preliminary data.</text>
</comment>
<proteinExistence type="predicted"/>
<dbReference type="Gene3D" id="1.25.50.20">
    <property type="match status" value="1"/>
</dbReference>
<dbReference type="AlphaFoldDB" id="A0AAV6YX69"/>
<keyword evidence="2" id="KW-1185">Reference proteome</keyword>
<evidence type="ECO:0000313" key="1">
    <source>
        <dbReference type="EMBL" id="KAG8538611.1"/>
    </source>
</evidence>
<evidence type="ECO:0000313" key="2">
    <source>
        <dbReference type="Proteomes" id="UP000824782"/>
    </source>
</evidence>
<gene>
    <name evidence="1" type="ORF">GDO81_022341</name>
</gene>
<accession>A0AAV6YX69</accession>
<dbReference type="Proteomes" id="UP000824782">
    <property type="component" value="Unassembled WGS sequence"/>
</dbReference>
<dbReference type="EMBL" id="WNYA01019779">
    <property type="protein sequence ID" value="KAG8538611.1"/>
    <property type="molecule type" value="Genomic_DNA"/>
</dbReference>
<reference evidence="1" key="1">
    <citation type="thesis" date="2020" institute="ProQuest LLC" country="789 East Eisenhower Parkway, Ann Arbor, MI, USA">
        <title>Comparative Genomics and Chromosome Evolution.</title>
        <authorList>
            <person name="Mudd A.B."/>
        </authorList>
    </citation>
    <scope>NUCLEOTIDE SEQUENCE</scope>
    <source>
        <strain evidence="1">237g6f4</strain>
        <tissue evidence="1">Blood</tissue>
    </source>
</reference>
<organism evidence="1 2">
    <name type="scientific">Engystomops pustulosus</name>
    <name type="common">Tungara frog</name>
    <name type="synonym">Physalaemus pustulosus</name>
    <dbReference type="NCBI Taxonomy" id="76066"/>
    <lineage>
        <taxon>Eukaryota</taxon>
        <taxon>Metazoa</taxon>
        <taxon>Chordata</taxon>
        <taxon>Craniata</taxon>
        <taxon>Vertebrata</taxon>
        <taxon>Euteleostomi</taxon>
        <taxon>Amphibia</taxon>
        <taxon>Batrachia</taxon>
        <taxon>Anura</taxon>
        <taxon>Neobatrachia</taxon>
        <taxon>Hyloidea</taxon>
        <taxon>Leptodactylidae</taxon>
        <taxon>Leiuperinae</taxon>
        <taxon>Engystomops</taxon>
    </lineage>
</organism>
<sequence length="75" mass="8647">MSFGNLLNGVTRRFSTDFELQQLIQFKQFNTDNNVGFGTASRTLDQAIEKTQANIIWVHENKADVKQWFQDAIIP</sequence>
<name>A0AAV6YX69_ENGPU</name>